<organism evidence="3 4">
    <name type="scientific">Laceyella putida</name>
    <dbReference type="NCBI Taxonomy" id="110101"/>
    <lineage>
        <taxon>Bacteria</taxon>
        <taxon>Bacillati</taxon>
        <taxon>Bacillota</taxon>
        <taxon>Bacilli</taxon>
        <taxon>Bacillales</taxon>
        <taxon>Thermoactinomycetaceae</taxon>
        <taxon>Laceyella</taxon>
    </lineage>
</organism>
<dbReference type="InterPro" id="IPR036388">
    <property type="entry name" value="WH-like_DNA-bd_sf"/>
</dbReference>
<keyword evidence="4" id="KW-1185">Reference proteome</keyword>
<dbReference type="EMBL" id="JBHTBW010000087">
    <property type="protein sequence ID" value="MFC7443479.1"/>
    <property type="molecule type" value="Genomic_DNA"/>
</dbReference>
<dbReference type="Gene3D" id="1.10.10.10">
    <property type="entry name" value="Winged helix-like DNA-binding domain superfamily/Winged helix DNA-binding domain"/>
    <property type="match status" value="1"/>
</dbReference>
<name>A0ABW2RQZ2_9BACL</name>
<dbReference type="RefSeq" id="WP_379867810.1">
    <property type="nucleotide sequence ID" value="NZ_JBHTBW010000087.1"/>
</dbReference>
<keyword evidence="1" id="KW-0175">Coiled coil</keyword>
<feature type="compositionally biased region" description="Polar residues" evidence="2">
    <location>
        <begin position="166"/>
        <end position="185"/>
    </location>
</feature>
<evidence type="ECO:0000256" key="1">
    <source>
        <dbReference type="SAM" id="Coils"/>
    </source>
</evidence>
<accession>A0ABW2RQZ2</accession>
<feature type="coiled-coil region" evidence="1">
    <location>
        <begin position="394"/>
        <end position="442"/>
    </location>
</feature>
<evidence type="ECO:0000256" key="2">
    <source>
        <dbReference type="SAM" id="MobiDB-lite"/>
    </source>
</evidence>
<feature type="compositionally biased region" description="Acidic residues" evidence="2">
    <location>
        <begin position="230"/>
        <end position="243"/>
    </location>
</feature>
<dbReference type="Proteomes" id="UP001596500">
    <property type="component" value="Unassembled WGS sequence"/>
</dbReference>
<proteinExistence type="predicted"/>
<evidence type="ECO:0000313" key="4">
    <source>
        <dbReference type="Proteomes" id="UP001596500"/>
    </source>
</evidence>
<feature type="compositionally biased region" description="Basic and acidic residues" evidence="2">
    <location>
        <begin position="140"/>
        <end position="155"/>
    </location>
</feature>
<reference evidence="4" key="1">
    <citation type="journal article" date="2019" name="Int. J. Syst. Evol. Microbiol.">
        <title>The Global Catalogue of Microorganisms (GCM) 10K type strain sequencing project: providing services to taxonomists for standard genome sequencing and annotation.</title>
        <authorList>
            <consortium name="The Broad Institute Genomics Platform"/>
            <consortium name="The Broad Institute Genome Sequencing Center for Infectious Disease"/>
            <person name="Wu L."/>
            <person name="Ma J."/>
        </authorList>
    </citation>
    <scope>NUCLEOTIDE SEQUENCE [LARGE SCALE GENOMIC DNA]</scope>
    <source>
        <strain evidence="4">CGMCC 1.12942</strain>
    </source>
</reference>
<comment type="caution">
    <text evidence="3">The sequence shown here is derived from an EMBL/GenBank/DDBJ whole genome shotgun (WGS) entry which is preliminary data.</text>
</comment>
<feature type="region of interest" description="Disordered" evidence="2">
    <location>
        <begin position="140"/>
        <end position="251"/>
    </location>
</feature>
<sequence length="444" mass="51121">MSKKPEEQNFLFMAGQSKAERIFQDNFVLTDKESGFKIIKEHGTNAFTMWWILQSYCYGKGKAHAFPSLKTLSKLVKKSERTVQRWLDDLAKAKGIKIVPCFWEDTGFQSSNLYVLNHDFPEVPEWWDTFFQHGAIRTRDNQFSERPEPSKKAPDKNVVPIKSAPTKMSSPENQGSSDQDGQELNNEGDDKNVTPEIPGTTKMSPLENQGLEAKSGENPETQAPTNLSPQEEEETTSFQEEELNTIKKKNNNNSTYIDNRVDTDMGTDQEEKNVVVVDSQKSEIIALFEKKMQMKLSEEGFNELVQLTIGNLKANQKEISSESIVARLKEYIHHVDQYNRPFKTNGYIVLRNAIRDNYVYVNHPIGQPKNQYASSPRWNHHEEGNENQMDSPRLKALKMRKIDLFSEMTRLKREEPDRTDKLAAAQAEFERVREEIKKLEKSCS</sequence>
<gene>
    <name evidence="3" type="ORF">ACFQNG_20685</name>
</gene>
<evidence type="ECO:0000313" key="3">
    <source>
        <dbReference type="EMBL" id="MFC7443479.1"/>
    </source>
</evidence>
<dbReference type="Pfam" id="PF13730">
    <property type="entry name" value="HTH_36"/>
    <property type="match status" value="1"/>
</dbReference>
<feature type="compositionally biased region" description="Polar residues" evidence="2">
    <location>
        <begin position="218"/>
        <end position="229"/>
    </location>
</feature>
<feature type="region of interest" description="Disordered" evidence="2">
    <location>
        <begin position="371"/>
        <end position="392"/>
    </location>
</feature>
<protein>
    <submittedName>
        <fullName evidence="3">Helix-turn-helix domain-containing protein</fullName>
    </submittedName>
</protein>